<reference evidence="1 2" key="1">
    <citation type="submission" date="2023-08" db="EMBL/GenBank/DDBJ databases">
        <title>Black Yeasts Isolated from many extreme environments.</title>
        <authorList>
            <person name="Coleine C."/>
            <person name="Stajich J.E."/>
            <person name="Selbmann L."/>
        </authorList>
    </citation>
    <scope>NUCLEOTIDE SEQUENCE [LARGE SCALE GENOMIC DNA]</scope>
    <source>
        <strain evidence="1 2">CCFEE 5910</strain>
    </source>
</reference>
<dbReference type="Proteomes" id="UP001309876">
    <property type="component" value="Unassembled WGS sequence"/>
</dbReference>
<name>A0AAN7T6P6_9EURO</name>
<proteinExistence type="predicted"/>
<keyword evidence="2" id="KW-1185">Reference proteome</keyword>
<dbReference type="EMBL" id="JAVRRJ010000001">
    <property type="protein sequence ID" value="KAK5089856.1"/>
    <property type="molecule type" value="Genomic_DNA"/>
</dbReference>
<dbReference type="AlphaFoldDB" id="A0AAN7T6P6"/>
<evidence type="ECO:0000313" key="2">
    <source>
        <dbReference type="Proteomes" id="UP001309876"/>
    </source>
</evidence>
<comment type="caution">
    <text evidence="1">The sequence shown here is derived from an EMBL/GenBank/DDBJ whole genome shotgun (WGS) entry which is preliminary data.</text>
</comment>
<organism evidence="1 2">
    <name type="scientific">Lithohypha guttulata</name>
    <dbReference type="NCBI Taxonomy" id="1690604"/>
    <lineage>
        <taxon>Eukaryota</taxon>
        <taxon>Fungi</taxon>
        <taxon>Dikarya</taxon>
        <taxon>Ascomycota</taxon>
        <taxon>Pezizomycotina</taxon>
        <taxon>Eurotiomycetes</taxon>
        <taxon>Chaetothyriomycetidae</taxon>
        <taxon>Chaetothyriales</taxon>
        <taxon>Trichomeriaceae</taxon>
        <taxon>Lithohypha</taxon>
    </lineage>
</organism>
<gene>
    <name evidence="1" type="ORF">LTR05_000023</name>
</gene>
<sequence>MGGNTYPKKCILLGLKQSVIDDAISDLRRDLPETEFDFISALSIDAMKAELEKQDIDQVFIGAGLPTDIRVEATKTVLETSLVTEVHLKNFSAGPQGYTPFIRAMCYGIREAQKLQAAQPSIQEKKYILYED</sequence>
<accession>A0AAN7T6P6</accession>
<evidence type="ECO:0000313" key="1">
    <source>
        <dbReference type="EMBL" id="KAK5089856.1"/>
    </source>
</evidence>
<protein>
    <submittedName>
        <fullName evidence="1">Uncharacterized protein</fullName>
    </submittedName>
</protein>